<proteinExistence type="predicted"/>
<dbReference type="PANTHER" id="PTHR48106:SF18">
    <property type="entry name" value="QUINONE OXIDOREDUCTASE PIG3"/>
    <property type="match status" value="1"/>
</dbReference>
<dbReference type="AlphaFoldDB" id="A0A3R6C0G5"/>
<evidence type="ECO:0000313" key="5">
    <source>
        <dbReference type="Proteomes" id="UP000650485"/>
    </source>
</evidence>
<dbReference type="Pfam" id="PF08240">
    <property type="entry name" value="ADH_N"/>
    <property type="match status" value="1"/>
</dbReference>
<dbReference type="RefSeq" id="WP_118704054.1">
    <property type="nucleotide sequence ID" value="NZ_CABJBN010000003.1"/>
</dbReference>
<sequence>MKAVVQTGTHGASSVAISEVEESPFFPTSVEIKTKKVPLLPYDIMKLYGEIEVGIPNILGYGAVGVVTKVGALRSKSLLGKRVIVLNPGGTFREKIISSMPPLTITIPDGVTDAEAAVVVGGADTAYMLMKKILHFKMKKVIILGANSVVGTILMQLLKN</sequence>
<dbReference type="Gene3D" id="3.90.180.10">
    <property type="entry name" value="Medium-chain alcohol dehydrogenases, catalytic domain"/>
    <property type="match status" value="1"/>
</dbReference>
<accession>A0A3R6C0G5</accession>
<dbReference type="PANTHER" id="PTHR48106">
    <property type="entry name" value="QUINONE OXIDOREDUCTASE PIG3-RELATED"/>
    <property type="match status" value="1"/>
</dbReference>
<evidence type="ECO:0000256" key="2">
    <source>
        <dbReference type="ARBA" id="ARBA00023002"/>
    </source>
</evidence>
<dbReference type="Gene3D" id="3.40.50.720">
    <property type="entry name" value="NAD(P)-binding Rossmann-like Domain"/>
    <property type="match status" value="1"/>
</dbReference>
<dbReference type="Proteomes" id="UP000650485">
    <property type="component" value="Unassembled WGS sequence"/>
</dbReference>
<dbReference type="GO" id="GO:0070402">
    <property type="term" value="F:NADPH binding"/>
    <property type="evidence" value="ECO:0007669"/>
    <property type="project" value="TreeGrafter"/>
</dbReference>
<dbReference type="GO" id="GO:0016651">
    <property type="term" value="F:oxidoreductase activity, acting on NAD(P)H"/>
    <property type="evidence" value="ECO:0007669"/>
    <property type="project" value="TreeGrafter"/>
</dbReference>
<dbReference type="EMBL" id="JACSZT010000008">
    <property type="protein sequence ID" value="MBC6499047.1"/>
    <property type="molecule type" value="Genomic_DNA"/>
</dbReference>
<evidence type="ECO:0000256" key="1">
    <source>
        <dbReference type="ARBA" id="ARBA00022857"/>
    </source>
</evidence>
<dbReference type="InterPro" id="IPR011032">
    <property type="entry name" value="GroES-like_sf"/>
</dbReference>
<comment type="caution">
    <text evidence="4">The sequence shown here is derived from an EMBL/GenBank/DDBJ whole genome shotgun (WGS) entry which is preliminary data.</text>
</comment>
<organism evidence="4 5">
    <name type="scientific">Weissella confusa</name>
    <name type="common">Lactobacillus confusus</name>
    <dbReference type="NCBI Taxonomy" id="1583"/>
    <lineage>
        <taxon>Bacteria</taxon>
        <taxon>Bacillati</taxon>
        <taxon>Bacillota</taxon>
        <taxon>Bacilli</taxon>
        <taxon>Lactobacillales</taxon>
        <taxon>Lactobacillaceae</taxon>
        <taxon>Weissella</taxon>
    </lineage>
</organism>
<keyword evidence="2" id="KW-0560">Oxidoreductase</keyword>
<protein>
    <submittedName>
        <fullName evidence="4">Zinc-binding alcohol dehydrogenase family protein</fullName>
    </submittedName>
</protein>
<feature type="domain" description="Alcohol dehydrogenase-like N-terminal" evidence="3">
    <location>
        <begin position="28"/>
        <end position="85"/>
    </location>
</feature>
<gene>
    <name evidence="4" type="ORF">H7R52_10285</name>
</gene>
<dbReference type="InterPro" id="IPR013154">
    <property type="entry name" value="ADH-like_N"/>
</dbReference>
<evidence type="ECO:0000313" key="4">
    <source>
        <dbReference type="EMBL" id="MBC6499047.1"/>
    </source>
</evidence>
<reference evidence="4" key="1">
    <citation type="submission" date="2020-08" db="EMBL/GenBank/DDBJ databases">
        <title>Complete genome sequence of Weissella confusa strain FS54 provides insights into metabolic potential.</title>
        <authorList>
            <person name="Fhoula I."/>
            <person name="Najjari A."/>
            <person name="Lekired A."/>
            <person name="Bessrour-Aouam N."/>
            <person name="Jaballah S."/>
            <person name="Klibi N."/>
            <person name="Ouzari H.-I."/>
        </authorList>
    </citation>
    <scope>NUCLEOTIDE SEQUENCE</scope>
    <source>
        <strain evidence="4">FS54</strain>
    </source>
</reference>
<name>A0A3R6C0G5_WEICO</name>
<keyword evidence="1" id="KW-0521">NADP</keyword>
<evidence type="ECO:0000259" key="3">
    <source>
        <dbReference type="Pfam" id="PF08240"/>
    </source>
</evidence>
<dbReference type="SUPFAM" id="SSF50129">
    <property type="entry name" value="GroES-like"/>
    <property type="match status" value="1"/>
</dbReference>